<dbReference type="AlphaFoldDB" id="A0AAW1WC89"/>
<dbReference type="Proteomes" id="UP001457282">
    <property type="component" value="Unassembled WGS sequence"/>
</dbReference>
<name>A0AAW1WC89_RUBAR</name>
<evidence type="ECO:0000313" key="1">
    <source>
        <dbReference type="EMBL" id="KAK9922276.1"/>
    </source>
</evidence>
<gene>
    <name evidence="1" type="ORF">M0R45_030748</name>
</gene>
<evidence type="ECO:0000313" key="2">
    <source>
        <dbReference type="Proteomes" id="UP001457282"/>
    </source>
</evidence>
<organism evidence="1 2">
    <name type="scientific">Rubus argutus</name>
    <name type="common">Southern blackberry</name>
    <dbReference type="NCBI Taxonomy" id="59490"/>
    <lineage>
        <taxon>Eukaryota</taxon>
        <taxon>Viridiplantae</taxon>
        <taxon>Streptophyta</taxon>
        <taxon>Embryophyta</taxon>
        <taxon>Tracheophyta</taxon>
        <taxon>Spermatophyta</taxon>
        <taxon>Magnoliopsida</taxon>
        <taxon>eudicotyledons</taxon>
        <taxon>Gunneridae</taxon>
        <taxon>Pentapetalae</taxon>
        <taxon>rosids</taxon>
        <taxon>fabids</taxon>
        <taxon>Rosales</taxon>
        <taxon>Rosaceae</taxon>
        <taxon>Rosoideae</taxon>
        <taxon>Rosoideae incertae sedis</taxon>
        <taxon>Rubus</taxon>
    </lineage>
</organism>
<accession>A0AAW1WC89</accession>
<dbReference type="PANTHER" id="PTHR34948:SF2">
    <property type="entry name" value="TRIPHOSPHATE TUNNEL METALLOENZYME 3"/>
    <property type="match status" value="1"/>
</dbReference>
<keyword evidence="2" id="KW-1185">Reference proteome</keyword>
<dbReference type="Gene3D" id="2.40.320.10">
    <property type="entry name" value="Hypothetical Protein Pfu-838710-001"/>
    <property type="match status" value="1"/>
</dbReference>
<dbReference type="EMBL" id="JBEDUW010000006">
    <property type="protein sequence ID" value="KAK9922276.1"/>
    <property type="molecule type" value="Genomic_DNA"/>
</dbReference>
<sequence length="201" mass="22640">MERYGVNHLWKPYIIATGLLSEEEACNKDYDRGSIKTKLISRSAIYSIQSLYYHQETNYQVTISDNLSSNPSSQVTTLLALFHLGTHRQENLCFDRSKAELLVSRAILRLNSFDRYPLCAVTLKARTVLVDVVSRVEKDEEELDPAIGRASIAKPDKLMSADSRVLRRMREEFGVLGFEGLGGHFLLGLDLVGIDSGRCQI</sequence>
<protein>
    <submittedName>
        <fullName evidence="1">Uncharacterized protein</fullName>
    </submittedName>
</protein>
<proteinExistence type="predicted"/>
<reference evidence="1 2" key="1">
    <citation type="journal article" date="2023" name="G3 (Bethesda)">
        <title>A chromosome-length genome assembly and annotation of blackberry (Rubus argutus, cv. 'Hillquist').</title>
        <authorList>
            <person name="Bruna T."/>
            <person name="Aryal R."/>
            <person name="Dudchenko O."/>
            <person name="Sargent D.J."/>
            <person name="Mead D."/>
            <person name="Buti M."/>
            <person name="Cavallini A."/>
            <person name="Hytonen T."/>
            <person name="Andres J."/>
            <person name="Pham M."/>
            <person name="Weisz D."/>
            <person name="Mascagni F."/>
            <person name="Usai G."/>
            <person name="Natali L."/>
            <person name="Bassil N."/>
            <person name="Fernandez G.E."/>
            <person name="Lomsadze A."/>
            <person name="Armour M."/>
            <person name="Olukolu B."/>
            <person name="Poorten T."/>
            <person name="Britton C."/>
            <person name="Davik J."/>
            <person name="Ashrafi H."/>
            <person name="Aiden E.L."/>
            <person name="Borodovsky M."/>
            <person name="Worthington M."/>
        </authorList>
    </citation>
    <scope>NUCLEOTIDE SEQUENCE [LARGE SCALE GENOMIC DNA]</scope>
    <source>
        <strain evidence="1">PI 553951</strain>
    </source>
</reference>
<comment type="caution">
    <text evidence="1">The sequence shown here is derived from an EMBL/GenBank/DDBJ whole genome shotgun (WGS) entry which is preliminary data.</text>
</comment>
<dbReference type="PANTHER" id="PTHR34948">
    <property type="entry name" value="OS08G0299200 PROTEIN"/>
    <property type="match status" value="1"/>
</dbReference>